<dbReference type="EMBL" id="FNAN01000013">
    <property type="protein sequence ID" value="SDF90321.1"/>
    <property type="molecule type" value="Genomic_DNA"/>
</dbReference>
<keyword evidence="1" id="KW-1133">Transmembrane helix</keyword>
<keyword evidence="1" id="KW-0472">Membrane</keyword>
<dbReference type="InterPro" id="IPR049052">
    <property type="entry name" value="nSTAND1"/>
</dbReference>
<organism evidence="3 4">
    <name type="scientific">Dyadobacter soli</name>
    <dbReference type="NCBI Taxonomy" id="659014"/>
    <lineage>
        <taxon>Bacteria</taxon>
        <taxon>Pseudomonadati</taxon>
        <taxon>Bacteroidota</taxon>
        <taxon>Cytophagia</taxon>
        <taxon>Cytophagales</taxon>
        <taxon>Spirosomataceae</taxon>
        <taxon>Dyadobacter</taxon>
    </lineage>
</organism>
<dbReference type="AlphaFoldDB" id="A0A1G7PVN6"/>
<dbReference type="Pfam" id="PF20703">
    <property type="entry name" value="nSTAND1"/>
    <property type="match status" value="1"/>
</dbReference>
<proteinExistence type="predicted"/>
<keyword evidence="1" id="KW-0812">Transmembrane</keyword>
<keyword evidence="4" id="KW-1185">Reference proteome</keyword>
<evidence type="ECO:0000313" key="4">
    <source>
        <dbReference type="Proteomes" id="UP000198748"/>
    </source>
</evidence>
<dbReference type="Gene3D" id="3.40.50.300">
    <property type="entry name" value="P-loop containing nucleotide triphosphate hydrolases"/>
    <property type="match status" value="1"/>
</dbReference>
<evidence type="ECO:0000256" key="1">
    <source>
        <dbReference type="SAM" id="Phobius"/>
    </source>
</evidence>
<gene>
    <name evidence="3" type="ORF">SAMN04487996_113143</name>
</gene>
<protein>
    <recommendedName>
        <fullName evidence="2">Novel STAND NTPase 1 domain-containing protein</fullName>
    </recommendedName>
</protein>
<name>A0A1G7PVN6_9BACT</name>
<dbReference type="InterPro" id="IPR027417">
    <property type="entry name" value="P-loop_NTPase"/>
</dbReference>
<dbReference type="Proteomes" id="UP000198748">
    <property type="component" value="Unassembled WGS sequence"/>
</dbReference>
<dbReference type="SUPFAM" id="SSF52540">
    <property type="entry name" value="P-loop containing nucleoside triphosphate hydrolases"/>
    <property type="match status" value="1"/>
</dbReference>
<reference evidence="4" key="1">
    <citation type="submission" date="2016-10" db="EMBL/GenBank/DDBJ databases">
        <authorList>
            <person name="Varghese N."/>
            <person name="Submissions S."/>
        </authorList>
    </citation>
    <scope>NUCLEOTIDE SEQUENCE [LARGE SCALE GENOMIC DNA]</scope>
    <source>
        <strain evidence="4">DSM 25329</strain>
    </source>
</reference>
<feature type="domain" description="Novel STAND NTPase 1" evidence="2">
    <location>
        <begin position="5"/>
        <end position="357"/>
    </location>
</feature>
<sequence>MANSPFKLLDSFEKNERSAFFEREDEIRIIYNYIHESNIVLVNGPLGTGKSSIIKCGLANCFEKTDWLEIFVRRYDDINISLRKEINLKNKQDFPLDSDILDCLRSLYLDFFKPIYLIFDQFEEIFILGSTEEQEAFFNDLRRILDAHDIPSKVIFIMRERYIAQLQKYEGIVPEIFDKRVLIERMTDKDITNVIKKSCEHFEIETDDDTVDAIVKNLKIDENLIELPHLQIYLDRLWHQAPGSRKKFTMSLLAEVGNIQNVLKQFLEERIANTISEVSAVHPSVNYNTVRDVLYCFVSDEGTKRPQKIDDVISQAAPLDIATAVVKSLSTKNILRLDKYGGNSTDSIYEIAHDSLAQIIYDKFNLENAHIARTIKTIKTAYLKYEQSNNWWFLRSYLDRNDLRDIKRSTKDIKENVALSKQPTKDEWKFVADSKRRLTTIYALSYAAGGIFLLTILTFLTIWSSETSTRYRLLINLARSKTQQYILYKQFEQNSMFSGLFGDGMFDEIKRYPEHENLYFASIFNVEPITDMAFAHVGDERKLLIVAGPNTVSLYNERLGTLENRYNLVWRRWNRDRGNHGISVAINSHDTTLVRISYSNGKMLLMKRSIDTTMIGESFRLTSEGILSDSTQTLYDIDTEFKYNSLRRFPHDSVIAISDTRMGITRLFWTGNKRVEPSTRLLPETKVRFLLPLDYEDLEYLKRNSSIAAKEDLWTYLENEYLTSIHRLSSHFFSSENAGSLVNLRDVLSALVRQVEGQYNYALWTALSRKISADGNRRLNEVFWDTRVELETKIQKMREDERNTLFSFVRTQSRRYASEDHILFLEDMHERLPADTCLNHYLSIVYNNASWYRLFDRNFKKSIEYAKKGTTMAIMPRSRLDYIYVNLAHAYLLSGNVAEARRYYRQYAGSKNFSEKNCTYAESAVYNRDAMVADLRGFTKKKMIPDSLKDDVASIIGMLNAIRLPAGLPLEHYSSVASASTDSSTTK</sequence>
<dbReference type="RefSeq" id="WP_090154563.1">
    <property type="nucleotide sequence ID" value="NZ_FNAN01000013.1"/>
</dbReference>
<dbReference type="OrthoDB" id="1090410at2"/>
<dbReference type="STRING" id="659014.SAMN04487996_113143"/>
<feature type="transmembrane region" description="Helical" evidence="1">
    <location>
        <begin position="441"/>
        <end position="463"/>
    </location>
</feature>
<evidence type="ECO:0000313" key="3">
    <source>
        <dbReference type="EMBL" id="SDF90321.1"/>
    </source>
</evidence>
<accession>A0A1G7PVN6</accession>
<evidence type="ECO:0000259" key="2">
    <source>
        <dbReference type="Pfam" id="PF20703"/>
    </source>
</evidence>